<protein>
    <submittedName>
        <fullName evidence="2">Uncharacterized protein</fullName>
    </submittedName>
</protein>
<dbReference type="Proteomes" id="UP000299102">
    <property type="component" value="Unassembled WGS sequence"/>
</dbReference>
<dbReference type="AlphaFoldDB" id="A0A4C1V6F4"/>
<evidence type="ECO:0000256" key="1">
    <source>
        <dbReference type="SAM" id="MobiDB-lite"/>
    </source>
</evidence>
<gene>
    <name evidence="2" type="ORF">EVAR_28223_1</name>
</gene>
<accession>A0A4C1V6F4</accession>
<keyword evidence="3" id="KW-1185">Reference proteome</keyword>
<comment type="caution">
    <text evidence="2">The sequence shown here is derived from an EMBL/GenBank/DDBJ whole genome shotgun (WGS) entry which is preliminary data.</text>
</comment>
<sequence>MRDCGSSSVASVNVTSVLPAGWPARKDRLTEVGSRMLIPIRLHNHAQNEYDSQRAYINAHISIFLYPFRYSPVAQYARGPSPRRGGGRSVIRAALARRAAAGAPPSEITDPKQSKWSTRQVSLRFRADAAPRAKP</sequence>
<proteinExistence type="predicted"/>
<organism evidence="2 3">
    <name type="scientific">Eumeta variegata</name>
    <name type="common">Bagworm moth</name>
    <name type="synonym">Eumeta japonica</name>
    <dbReference type="NCBI Taxonomy" id="151549"/>
    <lineage>
        <taxon>Eukaryota</taxon>
        <taxon>Metazoa</taxon>
        <taxon>Ecdysozoa</taxon>
        <taxon>Arthropoda</taxon>
        <taxon>Hexapoda</taxon>
        <taxon>Insecta</taxon>
        <taxon>Pterygota</taxon>
        <taxon>Neoptera</taxon>
        <taxon>Endopterygota</taxon>
        <taxon>Lepidoptera</taxon>
        <taxon>Glossata</taxon>
        <taxon>Ditrysia</taxon>
        <taxon>Tineoidea</taxon>
        <taxon>Psychidae</taxon>
        <taxon>Oiketicinae</taxon>
        <taxon>Eumeta</taxon>
    </lineage>
</organism>
<name>A0A4C1V6F4_EUMVA</name>
<evidence type="ECO:0000313" key="2">
    <source>
        <dbReference type="EMBL" id="GBP34090.1"/>
    </source>
</evidence>
<evidence type="ECO:0000313" key="3">
    <source>
        <dbReference type="Proteomes" id="UP000299102"/>
    </source>
</evidence>
<feature type="region of interest" description="Disordered" evidence="1">
    <location>
        <begin position="98"/>
        <end position="135"/>
    </location>
</feature>
<feature type="compositionally biased region" description="Basic and acidic residues" evidence="1">
    <location>
        <begin position="125"/>
        <end position="135"/>
    </location>
</feature>
<dbReference type="EMBL" id="BGZK01000284">
    <property type="protein sequence ID" value="GBP34090.1"/>
    <property type="molecule type" value="Genomic_DNA"/>
</dbReference>
<reference evidence="2 3" key="1">
    <citation type="journal article" date="2019" name="Commun. Biol.">
        <title>The bagworm genome reveals a unique fibroin gene that provides high tensile strength.</title>
        <authorList>
            <person name="Kono N."/>
            <person name="Nakamura H."/>
            <person name="Ohtoshi R."/>
            <person name="Tomita M."/>
            <person name="Numata K."/>
            <person name="Arakawa K."/>
        </authorList>
    </citation>
    <scope>NUCLEOTIDE SEQUENCE [LARGE SCALE GENOMIC DNA]</scope>
</reference>